<dbReference type="GO" id="GO:0005525">
    <property type="term" value="F:GTP binding"/>
    <property type="evidence" value="ECO:0007669"/>
    <property type="project" value="InterPro"/>
</dbReference>
<proteinExistence type="predicted"/>
<dbReference type="Pfam" id="PF01926">
    <property type="entry name" value="MMR_HSR1"/>
    <property type="match status" value="1"/>
</dbReference>
<gene>
    <name evidence="2" type="ORF">MNB_SV-14-237</name>
</gene>
<dbReference type="AlphaFoldDB" id="A0A1W1BIC9"/>
<reference evidence="2" key="1">
    <citation type="submission" date="2016-10" db="EMBL/GenBank/DDBJ databases">
        <authorList>
            <person name="de Groot N.N."/>
        </authorList>
    </citation>
    <scope>NUCLEOTIDE SEQUENCE</scope>
</reference>
<dbReference type="InterPro" id="IPR021871">
    <property type="entry name" value="DUF3482"/>
</dbReference>
<protein>
    <submittedName>
        <fullName evidence="2">Probable integral membrane protein NMA1898</fullName>
    </submittedName>
</protein>
<organism evidence="2">
    <name type="scientific">hydrothermal vent metagenome</name>
    <dbReference type="NCBI Taxonomy" id="652676"/>
    <lineage>
        <taxon>unclassified sequences</taxon>
        <taxon>metagenomes</taxon>
        <taxon>ecological metagenomes</taxon>
    </lineage>
</organism>
<feature type="domain" description="G" evidence="1">
    <location>
        <begin position="13"/>
        <end position="98"/>
    </location>
</feature>
<evidence type="ECO:0000313" key="2">
    <source>
        <dbReference type="EMBL" id="SFV53314.1"/>
    </source>
</evidence>
<name>A0A1W1BIC9_9ZZZZ</name>
<sequence length="471" mass="53506">MQNSKIDSNYPKFAVVGHPNKGKSSIVSSLSLDDSIQIGDTPGTTQVKRGFPLKVDGKIIYELFDTPGFQRARRVLAWLNAQEPVSADKRTDVVRKFIFEHKDNKKFRDEIELLEPIVNGAGIIYVVDASKPYGSEYEIEMEIMRWCGQPSMAILNLIGKDDYREQWTSALGHYFRMVRTFNPITSTFEDHISLLDSMSQLKEEWTKPIKIAINVLEEQQKRKIDFTVNAIVENMKKTLSFTYKHTIKGRKASKKEEESSKTAYRKKIVEYENKQKREVEAIWNHKGIEKVEENLILDDIGLFSEESASVFGLSEKELLITGASAGAITGAGVDLMFAGSTFFLGSIVGGVIGGVGAKFGFNNLYETKILGKKIGQRELIIGPMKNLNFPYILLGRSLYHASSIAKRSHALRDSLELNKEDFFMEQVINSEVRKKLEELHIQLRKGNDIKDETLEKYKEVVLESFVRLLKK</sequence>
<accession>A0A1W1BIC9</accession>
<dbReference type="Pfam" id="PF11981">
    <property type="entry name" value="DUF3482"/>
    <property type="match status" value="1"/>
</dbReference>
<dbReference type="SUPFAM" id="SSF52540">
    <property type="entry name" value="P-loop containing nucleoside triphosphate hydrolases"/>
    <property type="match status" value="1"/>
</dbReference>
<evidence type="ECO:0000259" key="1">
    <source>
        <dbReference type="Pfam" id="PF01926"/>
    </source>
</evidence>
<dbReference type="Gene3D" id="3.40.50.300">
    <property type="entry name" value="P-loop containing nucleotide triphosphate hydrolases"/>
    <property type="match status" value="1"/>
</dbReference>
<dbReference type="InterPro" id="IPR006073">
    <property type="entry name" value="GTP-bd"/>
</dbReference>
<dbReference type="InterPro" id="IPR027417">
    <property type="entry name" value="P-loop_NTPase"/>
</dbReference>
<dbReference type="EMBL" id="FPHN01000020">
    <property type="protein sequence ID" value="SFV53314.1"/>
    <property type="molecule type" value="Genomic_DNA"/>
</dbReference>